<dbReference type="AlphaFoldDB" id="A0A8E2FDN9"/>
<accession>A0A8E2FDN9</accession>
<dbReference type="OrthoDB" id="9984533at2759"/>
<dbReference type="Proteomes" id="UP000250140">
    <property type="component" value="Unassembled WGS sequence"/>
</dbReference>
<feature type="domain" description="NmrA-like" evidence="3">
    <location>
        <begin position="6"/>
        <end position="229"/>
    </location>
</feature>
<proteinExistence type="predicted"/>
<dbReference type="InterPro" id="IPR036291">
    <property type="entry name" value="NAD(P)-bd_dom_sf"/>
</dbReference>
<protein>
    <submittedName>
        <fullName evidence="4">NmrA-like family protein</fullName>
    </submittedName>
</protein>
<sequence length="303" mass="33170">MSQEIKNVIVIGASGNLGPYLVDELVNSKFAVSVLTRATSNSAFHENVKVFRTDYSKSSLLEALQGQDVVVSAIATFSTQQQKTIVDAAVKAGIKRFIPSEYGVDTSLPQIPKILPPAQPKVDTVEYLKTKEKSGMSWTGICVGAWFDWVLEIGNGLMGFDIHTHTVTIFNSGDQPYEATNLRQIGRAVVSTLLHLQETENKYIYVNSFTVTQNRVLAALENATQKKWVVKKDTVERLAASGIEKINDGDVSVGTVDVITAAIYGHGAVNNFGEKIEKWNRILGLPDEDLDTVVRGLVEKARA</sequence>
<dbReference type="EMBL" id="KV748469">
    <property type="protein sequence ID" value="OCL15265.1"/>
    <property type="molecule type" value="Genomic_DNA"/>
</dbReference>
<dbReference type="PANTHER" id="PTHR47706">
    <property type="entry name" value="NMRA-LIKE FAMILY PROTEIN"/>
    <property type="match status" value="1"/>
</dbReference>
<keyword evidence="5" id="KW-1185">Reference proteome</keyword>
<dbReference type="GO" id="GO:0016491">
    <property type="term" value="F:oxidoreductase activity"/>
    <property type="evidence" value="ECO:0007669"/>
    <property type="project" value="UniProtKB-KW"/>
</dbReference>
<organism evidence="4 5">
    <name type="scientific">Glonium stellatum</name>
    <dbReference type="NCBI Taxonomy" id="574774"/>
    <lineage>
        <taxon>Eukaryota</taxon>
        <taxon>Fungi</taxon>
        <taxon>Dikarya</taxon>
        <taxon>Ascomycota</taxon>
        <taxon>Pezizomycotina</taxon>
        <taxon>Dothideomycetes</taxon>
        <taxon>Pleosporomycetidae</taxon>
        <taxon>Gloniales</taxon>
        <taxon>Gloniaceae</taxon>
        <taxon>Glonium</taxon>
    </lineage>
</organism>
<dbReference type="Gene3D" id="3.90.25.10">
    <property type="entry name" value="UDP-galactose 4-epimerase, domain 1"/>
    <property type="match status" value="1"/>
</dbReference>
<dbReference type="InterPro" id="IPR008030">
    <property type="entry name" value="NmrA-like"/>
</dbReference>
<dbReference type="InterPro" id="IPR051609">
    <property type="entry name" value="NmrA/Isoflavone_reductase-like"/>
</dbReference>
<dbReference type="CDD" id="cd05259">
    <property type="entry name" value="PCBER_SDR_a"/>
    <property type="match status" value="1"/>
</dbReference>
<dbReference type="InterPro" id="IPR045312">
    <property type="entry name" value="PCBER-like"/>
</dbReference>
<dbReference type="PANTHER" id="PTHR47706:SF9">
    <property type="entry name" value="NMRA-LIKE DOMAIN-CONTAINING PROTEIN-RELATED"/>
    <property type="match status" value="1"/>
</dbReference>
<name>A0A8E2FDN9_9PEZI</name>
<evidence type="ECO:0000259" key="3">
    <source>
        <dbReference type="Pfam" id="PF05368"/>
    </source>
</evidence>
<gene>
    <name evidence="4" type="ORF">AOQ84DRAFT_428499</name>
</gene>
<dbReference type="Pfam" id="PF05368">
    <property type="entry name" value="NmrA"/>
    <property type="match status" value="1"/>
</dbReference>
<reference evidence="4 5" key="1">
    <citation type="journal article" date="2016" name="Nat. Commun.">
        <title>Ectomycorrhizal ecology is imprinted in the genome of the dominant symbiotic fungus Cenococcum geophilum.</title>
        <authorList>
            <consortium name="DOE Joint Genome Institute"/>
            <person name="Peter M."/>
            <person name="Kohler A."/>
            <person name="Ohm R.A."/>
            <person name="Kuo A."/>
            <person name="Krutzmann J."/>
            <person name="Morin E."/>
            <person name="Arend M."/>
            <person name="Barry K.W."/>
            <person name="Binder M."/>
            <person name="Choi C."/>
            <person name="Clum A."/>
            <person name="Copeland A."/>
            <person name="Grisel N."/>
            <person name="Haridas S."/>
            <person name="Kipfer T."/>
            <person name="LaButti K."/>
            <person name="Lindquist E."/>
            <person name="Lipzen A."/>
            <person name="Maire R."/>
            <person name="Meier B."/>
            <person name="Mihaltcheva S."/>
            <person name="Molinier V."/>
            <person name="Murat C."/>
            <person name="Poggeler S."/>
            <person name="Quandt C.A."/>
            <person name="Sperisen C."/>
            <person name="Tritt A."/>
            <person name="Tisserant E."/>
            <person name="Crous P.W."/>
            <person name="Henrissat B."/>
            <person name="Nehls U."/>
            <person name="Egli S."/>
            <person name="Spatafora J.W."/>
            <person name="Grigoriev I.V."/>
            <person name="Martin F.M."/>
        </authorList>
    </citation>
    <scope>NUCLEOTIDE SEQUENCE [LARGE SCALE GENOMIC DNA]</scope>
    <source>
        <strain evidence="4 5">CBS 207.34</strain>
    </source>
</reference>
<dbReference type="Gene3D" id="3.40.50.720">
    <property type="entry name" value="NAD(P)-binding Rossmann-like Domain"/>
    <property type="match status" value="1"/>
</dbReference>
<evidence type="ECO:0000256" key="1">
    <source>
        <dbReference type="ARBA" id="ARBA00022857"/>
    </source>
</evidence>
<evidence type="ECO:0000256" key="2">
    <source>
        <dbReference type="ARBA" id="ARBA00023002"/>
    </source>
</evidence>
<evidence type="ECO:0000313" key="5">
    <source>
        <dbReference type="Proteomes" id="UP000250140"/>
    </source>
</evidence>
<keyword evidence="1" id="KW-0521">NADP</keyword>
<keyword evidence="2" id="KW-0560">Oxidoreductase</keyword>
<evidence type="ECO:0000313" key="4">
    <source>
        <dbReference type="EMBL" id="OCL15265.1"/>
    </source>
</evidence>
<dbReference type="SUPFAM" id="SSF51735">
    <property type="entry name" value="NAD(P)-binding Rossmann-fold domains"/>
    <property type="match status" value="1"/>
</dbReference>